<evidence type="ECO:0000313" key="1">
    <source>
        <dbReference type="EMBL" id="CAG8506316.1"/>
    </source>
</evidence>
<gene>
    <name evidence="1" type="ORF">ACOLOM_LOCUS3021</name>
</gene>
<sequence length="494" mass="57376">MRTTYVRTHCTVRPRKVIGQTGSYLERANDRIWEEPLNVFANSDFPEKDSKDDIIRVYITNLPRESKALLRAAGIDSPEISERSDSTFNYASFLQRIELQGLYEVITSWIIGSKCYVSRRYSETQERRLLLFRELCKLFVSQSPNLKFSIILDVIKRDEFFHFQQLSDIIPSNSILEKLVGHTGHVREIYGSIGKTFSEIKNMNISCDVYDNMGLASLIDQMRENTWSLIISGTPGLSITESLKRKTHLLTSLEITSDEPFPEIFVKCQLLKTLIIHEAHESRVYPSILEAFANTSFIQLTEFCFYSEHPVKTSFISNIIRNTRKTIKSLRIITLYKEVLFTDPENFPLLLSFIPSDCPHLRELHIPFTKTTLDLMYNIFRVCNMLKIVILDWYDDPIEPQSEFFNWAENLGKSIPLSLISLRVKGCMGFNVEATDRLLDLCFRRKIKSLKLTIDDWTFSEYFGELIEVIDKYILQGTLHANSRLTLRRGFNVM</sequence>
<reference evidence="1" key="1">
    <citation type="submission" date="2021-06" db="EMBL/GenBank/DDBJ databases">
        <authorList>
            <person name="Kallberg Y."/>
            <person name="Tangrot J."/>
            <person name="Rosling A."/>
        </authorList>
    </citation>
    <scope>NUCLEOTIDE SEQUENCE</scope>
    <source>
        <strain evidence="1">CL356</strain>
    </source>
</reference>
<evidence type="ECO:0000313" key="2">
    <source>
        <dbReference type="Proteomes" id="UP000789525"/>
    </source>
</evidence>
<dbReference type="Proteomes" id="UP000789525">
    <property type="component" value="Unassembled WGS sequence"/>
</dbReference>
<accession>A0ACA9L1L8</accession>
<keyword evidence="2" id="KW-1185">Reference proteome</keyword>
<proteinExistence type="predicted"/>
<name>A0ACA9L1L8_9GLOM</name>
<dbReference type="EMBL" id="CAJVPT010004279">
    <property type="protein sequence ID" value="CAG8506316.1"/>
    <property type="molecule type" value="Genomic_DNA"/>
</dbReference>
<organism evidence="1 2">
    <name type="scientific">Acaulospora colombiana</name>
    <dbReference type="NCBI Taxonomy" id="27376"/>
    <lineage>
        <taxon>Eukaryota</taxon>
        <taxon>Fungi</taxon>
        <taxon>Fungi incertae sedis</taxon>
        <taxon>Mucoromycota</taxon>
        <taxon>Glomeromycotina</taxon>
        <taxon>Glomeromycetes</taxon>
        <taxon>Diversisporales</taxon>
        <taxon>Acaulosporaceae</taxon>
        <taxon>Acaulospora</taxon>
    </lineage>
</organism>
<protein>
    <submittedName>
        <fullName evidence="1">15399_t:CDS:1</fullName>
    </submittedName>
</protein>
<comment type="caution">
    <text evidence="1">The sequence shown here is derived from an EMBL/GenBank/DDBJ whole genome shotgun (WGS) entry which is preliminary data.</text>
</comment>